<evidence type="ECO:0000256" key="6">
    <source>
        <dbReference type="ARBA" id="ARBA00022840"/>
    </source>
</evidence>
<feature type="transmembrane region" description="Helical" evidence="9">
    <location>
        <begin position="93"/>
        <end position="117"/>
    </location>
</feature>
<gene>
    <name evidence="12" type="ORF">FPQ13_10250</name>
</gene>
<dbReference type="Pfam" id="PF00005">
    <property type="entry name" value="ABC_tran"/>
    <property type="match status" value="1"/>
</dbReference>
<dbReference type="FunFam" id="3.40.50.300:FF:000287">
    <property type="entry name" value="Multidrug ABC transporter ATP-binding protein"/>
    <property type="match status" value="1"/>
</dbReference>
<evidence type="ECO:0000313" key="13">
    <source>
        <dbReference type="Proteomes" id="UP000316425"/>
    </source>
</evidence>
<dbReference type="GO" id="GO:0005886">
    <property type="term" value="C:plasma membrane"/>
    <property type="evidence" value="ECO:0007669"/>
    <property type="project" value="UniProtKB-SubCell"/>
</dbReference>
<comment type="subcellular location">
    <subcellularLocation>
        <location evidence="1">Cell membrane</location>
        <topology evidence="1">Multi-pass membrane protein</topology>
    </subcellularLocation>
</comment>
<dbReference type="Pfam" id="PF00664">
    <property type="entry name" value="ABC_membrane"/>
    <property type="match status" value="1"/>
</dbReference>
<dbReference type="PANTHER" id="PTHR43394">
    <property type="entry name" value="ATP-DEPENDENT PERMEASE MDL1, MITOCHONDRIAL"/>
    <property type="match status" value="1"/>
</dbReference>
<dbReference type="SMART" id="SM00382">
    <property type="entry name" value="AAA"/>
    <property type="match status" value="1"/>
</dbReference>
<keyword evidence="3" id="KW-1003">Cell membrane</keyword>
<name>A0A556PDH5_9BACI</name>
<dbReference type="SUPFAM" id="SSF52540">
    <property type="entry name" value="P-loop containing nucleoside triphosphate hydrolases"/>
    <property type="match status" value="1"/>
</dbReference>
<evidence type="ECO:0000259" key="11">
    <source>
        <dbReference type="PROSITE" id="PS50929"/>
    </source>
</evidence>
<dbReference type="PROSITE" id="PS50929">
    <property type="entry name" value="ABC_TM1F"/>
    <property type="match status" value="1"/>
</dbReference>
<evidence type="ECO:0000313" key="12">
    <source>
        <dbReference type="EMBL" id="TSJ62456.1"/>
    </source>
</evidence>
<keyword evidence="7 9" id="KW-1133">Transmembrane helix</keyword>
<dbReference type="SUPFAM" id="SSF90123">
    <property type="entry name" value="ABC transporter transmembrane region"/>
    <property type="match status" value="1"/>
</dbReference>
<dbReference type="Gene3D" id="3.40.50.300">
    <property type="entry name" value="P-loop containing nucleotide triphosphate hydrolases"/>
    <property type="match status" value="1"/>
</dbReference>
<accession>A0A556PDH5</accession>
<dbReference type="GO" id="GO:0005524">
    <property type="term" value="F:ATP binding"/>
    <property type="evidence" value="ECO:0007669"/>
    <property type="project" value="UniProtKB-KW"/>
</dbReference>
<feature type="domain" description="ABC transporter" evidence="10">
    <location>
        <begin position="369"/>
        <end position="603"/>
    </location>
</feature>
<dbReference type="CDD" id="cd18547">
    <property type="entry name" value="ABC_6TM_Tm288_like"/>
    <property type="match status" value="1"/>
</dbReference>
<protein>
    <submittedName>
        <fullName evidence="12">ABC transporter ATP-binding protein</fullName>
    </submittedName>
</protein>
<reference evidence="12 13" key="1">
    <citation type="submission" date="2019-07" db="EMBL/GenBank/DDBJ databases">
        <title>Allobacillus sp. nov. SKP isolated from shrimp paste of Euphausiacea.</title>
        <authorList>
            <person name="Kanchanasin P."/>
            <person name="Tanasupawat S."/>
            <person name="Shi W."/>
            <person name="Wu L."/>
            <person name="Ma J."/>
        </authorList>
    </citation>
    <scope>NUCLEOTIDE SEQUENCE [LARGE SCALE GENOMIC DNA]</scope>
    <source>
        <strain evidence="12 13">SKP4-8</strain>
    </source>
</reference>
<keyword evidence="13" id="KW-1185">Reference proteome</keyword>
<keyword evidence="5" id="KW-0547">Nucleotide-binding</keyword>
<keyword evidence="4 9" id="KW-0812">Transmembrane</keyword>
<dbReference type="Proteomes" id="UP000316425">
    <property type="component" value="Unassembled WGS sequence"/>
</dbReference>
<dbReference type="FunFam" id="1.20.1560.10:FF:000011">
    <property type="entry name" value="Multidrug ABC transporter ATP-binding protein"/>
    <property type="match status" value="1"/>
</dbReference>
<dbReference type="InterPro" id="IPR003593">
    <property type="entry name" value="AAA+_ATPase"/>
</dbReference>
<dbReference type="Gene3D" id="1.20.1560.10">
    <property type="entry name" value="ABC transporter type 1, transmembrane domain"/>
    <property type="match status" value="1"/>
</dbReference>
<organism evidence="12 13">
    <name type="scientific">Allobacillus salarius</name>
    <dbReference type="NCBI Taxonomy" id="1955272"/>
    <lineage>
        <taxon>Bacteria</taxon>
        <taxon>Bacillati</taxon>
        <taxon>Bacillota</taxon>
        <taxon>Bacilli</taxon>
        <taxon>Bacillales</taxon>
        <taxon>Bacillaceae</taxon>
        <taxon>Allobacillus</taxon>
    </lineage>
</organism>
<keyword evidence="2" id="KW-0813">Transport</keyword>
<evidence type="ECO:0000256" key="7">
    <source>
        <dbReference type="ARBA" id="ARBA00022989"/>
    </source>
</evidence>
<dbReference type="InterPro" id="IPR017871">
    <property type="entry name" value="ABC_transporter-like_CS"/>
</dbReference>
<keyword evidence="6 12" id="KW-0067">ATP-binding</keyword>
<proteinExistence type="predicted"/>
<evidence type="ECO:0000256" key="3">
    <source>
        <dbReference type="ARBA" id="ARBA00022475"/>
    </source>
</evidence>
<evidence type="ECO:0000256" key="1">
    <source>
        <dbReference type="ARBA" id="ARBA00004651"/>
    </source>
</evidence>
<dbReference type="RefSeq" id="WP_144089237.1">
    <property type="nucleotide sequence ID" value="NZ_VMHE01000020.1"/>
</dbReference>
<feature type="domain" description="ABC transmembrane type-1" evidence="11">
    <location>
        <begin position="53"/>
        <end position="335"/>
    </location>
</feature>
<dbReference type="OrthoDB" id="9770415at2"/>
<sequence length="609" mass="68612">MLKQLLEPFRQQKIDLAEADHVTDERAKPKVRNWKKTVRQIFSYLFAEKWMLFFVAIMVALSSGFAILGPYMIGMTVDEYIAVQEMSGINRMLFWLFLVYLGYSIAMFCQHFFMIGIAQNTVYTIRSELFEKLHTLPIPFFDRRQQGEIMSRVTNDIDNVSNTLNTSIIQILSSVLTLIGTVSVMIYLSPLLALITMSIIPIMVFGMKWITSRTGPLYKIQQQRLGQLNGYVEETISGQRIIKTFSQEDRVTNEFEQKNDAVRNSGYWAGTISGFIPKLMNMLNVLSFALIAFIGGVFVLNDMITVGTIVVFTELARQFTRPLNELSNQFNQLLAAVAGAERVFNIMDEDGEELDEINAESINEPHGKIEFNDVTFSYNPDEPILKGVSFTAEPGSTTAFVGHTGAGKTTIINLIARFYNYDDGKLLLDGKDIKGIKRNSLRKHMAFVLQDAFLFEGSIRENIRYGKLNATDEEVIEAAKNANAHGFISKLPDQYDTPIDADGMSISQGQKQLITIARALLADPKILVLDEATSSIDTVTEIKIQEALKRLMEGRTSFVIAHRLNTIKSADQIIMLEHGEIIEKGSHDELITLGGRYAELYETRLEESG</sequence>
<evidence type="ECO:0000256" key="4">
    <source>
        <dbReference type="ARBA" id="ARBA00022692"/>
    </source>
</evidence>
<keyword evidence="8 9" id="KW-0472">Membrane</keyword>
<evidence type="ECO:0000256" key="5">
    <source>
        <dbReference type="ARBA" id="ARBA00022741"/>
    </source>
</evidence>
<dbReference type="InterPro" id="IPR036640">
    <property type="entry name" value="ABC1_TM_sf"/>
</dbReference>
<evidence type="ECO:0000256" key="2">
    <source>
        <dbReference type="ARBA" id="ARBA00022448"/>
    </source>
</evidence>
<comment type="caution">
    <text evidence="12">The sequence shown here is derived from an EMBL/GenBank/DDBJ whole genome shotgun (WGS) entry which is preliminary data.</text>
</comment>
<dbReference type="PANTHER" id="PTHR43394:SF1">
    <property type="entry name" value="ATP-BINDING CASSETTE SUB-FAMILY B MEMBER 10, MITOCHONDRIAL"/>
    <property type="match status" value="1"/>
</dbReference>
<dbReference type="GO" id="GO:0016887">
    <property type="term" value="F:ATP hydrolysis activity"/>
    <property type="evidence" value="ECO:0007669"/>
    <property type="project" value="InterPro"/>
</dbReference>
<dbReference type="AlphaFoldDB" id="A0A556PDH5"/>
<dbReference type="InterPro" id="IPR003439">
    <property type="entry name" value="ABC_transporter-like_ATP-bd"/>
</dbReference>
<dbReference type="EMBL" id="VMHE01000020">
    <property type="protein sequence ID" value="TSJ62456.1"/>
    <property type="molecule type" value="Genomic_DNA"/>
</dbReference>
<dbReference type="PROSITE" id="PS50893">
    <property type="entry name" value="ABC_TRANSPORTER_2"/>
    <property type="match status" value="1"/>
</dbReference>
<evidence type="ECO:0000259" key="10">
    <source>
        <dbReference type="PROSITE" id="PS50893"/>
    </source>
</evidence>
<dbReference type="GO" id="GO:0015421">
    <property type="term" value="F:ABC-type oligopeptide transporter activity"/>
    <property type="evidence" value="ECO:0007669"/>
    <property type="project" value="TreeGrafter"/>
</dbReference>
<feature type="transmembrane region" description="Helical" evidence="9">
    <location>
        <begin position="50"/>
        <end position="73"/>
    </location>
</feature>
<dbReference type="PROSITE" id="PS00211">
    <property type="entry name" value="ABC_TRANSPORTER_1"/>
    <property type="match status" value="1"/>
</dbReference>
<evidence type="ECO:0000256" key="9">
    <source>
        <dbReference type="SAM" id="Phobius"/>
    </source>
</evidence>
<dbReference type="CDD" id="cd03254">
    <property type="entry name" value="ABCC_Glucan_exporter_like"/>
    <property type="match status" value="1"/>
</dbReference>
<evidence type="ECO:0000256" key="8">
    <source>
        <dbReference type="ARBA" id="ARBA00023136"/>
    </source>
</evidence>
<dbReference type="InterPro" id="IPR011527">
    <property type="entry name" value="ABC1_TM_dom"/>
</dbReference>
<feature type="transmembrane region" description="Helical" evidence="9">
    <location>
        <begin position="285"/>
        <end position="312"/>
    </location>
</feature>
<feature type="transmembrane region" description="Helical" evidence="9">
    <location>
        <begin position="192"/>
        <end position="210"/>
    </location>
</feature>
<dbReference type="InterPro" id="IPR027417">
    <property type="entry name" value="P-loop_NTPase"/>
</dbReference>
<dbReference type="InterPro" id="IPR039421">
    <property type="entry name" value="Type_1_exporter"/>
</dbReference>